<dbReference type="RefSeq" id="WP_182549457.1">
    <property type="nucleotide sequence ID" value="NZ_JACGXN010000002.1"/>
</dbReference>
<reference evidence="1 2" key="1">
    <citation type="submission" date="2020-07" db="EMBL/GenBank/DDBJ databases">
        <title>Genomic Encyclopedia of Type Strains, Phase IV (KMG-V): Genome sequencing to study the core and pangenomes of soil and plant-associated prokaryotes.</title>
        <authorList>
            <person name="Whitman W."/>
        </authorList>
    </citation>
    <scope>NUCLEOTIDE SEQUENCE [LARGE SCALE GENOMIC DNA]</scope>
    <source>
        <strain evidence="1 2">AN3</strain>
    </source>
</reference>
<evidence type="ECO:0000313" key="2">
    <source>
        <dbReference type="Proteomes" id="UP000549052"/>
    </source>
</evidence>
<dbReference type="EMBL" id="JACGXN010000002">
    <property type="protein sequence ID" value="MBA8878810.1"/>
    <property type="molecule type" value="Genomic_DNA"/>
</dbReference>
<gene>
    <name evidence="1" type="ORF">FHW16_002522</name>
</gene>
<dbReference type="Proteomes" id="UP000549052">
    <property type="component" value="Unassembled WGS sequence"/>
</dbReference>
<keyword evidence="2" id="KW-1185">Reference proteome</keyword>
<protein>
    <submittedName>
        <fullName evidence="1">Uncharacterized protein</fullName>
    </submittedName>
</protein>
<proteinExistence type="predicted"/>
<organism evidence="1 2">
    <name type="scientific">Phyllobacterium myrsinacearum</name>
    <dbReference type="NCBI Taxonomy" id="28101"/>
    <lineage>
        <taxon>Bacteria</taxon>
        <taxon>Pseudomonadati</taxon>
        <taxon>Pseudomonadota</taxon>
        <taxon>Alphaproteobacteria</taxon>
        <taxon>Hyphomicrobiales</taxon>
        <taxon>Phyllobacteriaceae</taxon>
        <taxon>Phyllobacterium</taxon>
    </lineage>
</organism>
<dbReference type="AlphaFoldDB" id="A0A839EQA4"/>
<name>A0A839EQA4_9HYPH</name>
<accession>A0A839EQA4</accession>
<sequence>MRNLFNKSIFSNPLHSRTSADLKVEQEAQKKGKYDWKDAPLSVSEIAAICLDVAFGAANGGHDNGYAALVNSGADAGQKSHKAKGGKIEVRPSPLFVRYGHSTGDLTIESPGTLKYLQRRKYKELAGTGVGIAGSAASIGSMGHLPVNPVSILKQANTVGSTSVHLTKLKMLAKEIASLETTRPHTQQTAEQESAGISTLISQVIKLKAHKAGIEGAKLATSSIPVLGQIVTAGLTGGINATTSAVKTFDKAYHATSCARLAMTLHWLAYKEQFRSYCRMHGLTEDYFAREDYLAHPRPPRLTGMGLKAANETLTNAARPPRLTGMGLAAARQALDEHSPPENRKPTADFEATVKRARQNFYFDKEAGNATKIVNELFTRRSALAVYGHYDVLAIIMEPGGWVALTDKIASL</sequence>
<evidence type="ECO:0000313" key="1">
    <source>
        <dbReference type="EMBL" id="MBA8878810.1"/>
    </source>
</evidence>
<comment type="caution">
    <text evidence="1">The sequence shown here is derived from an EMBL/GenBank/DDBJ whole genome shotgun (WGS) entry which is preliminary data.</text>
</comment>